<keyword evidence="3" id="KW-1185">Reference proteome</keyword>
<feature type="region of interest" description="Disordered" evidence="1">
    <location>
        <begin position="59"/>
        <end position="94"/>
    </location>
</feature>
<feature type="region of interest" description="Disordered" evidence="1">
    <location>
        <begin position="1"/>
        <end position="38"/>
    </location>
</feature>
<sequence length="133" mass="14891">MSPQTTITMDDDHCSNYNHCQPGHPKAERAQAKKHASWSVAKRPVYPLKDKYRSNPAGRAMLGDTEAHSYDTPGLCTKNLPRDSQEARGCKARDMDRRNLSWNKKVYLGVVGEAESFDSDVDPEGDLVDDEPN</sequence>
<dbReference type="AlphaFoldDB" id="A0A194V247"/>
<reference evidence="3" key="1">
    <citation type="submission" date="2014-12" db="EMBL/GenBank/DDBJ databases">
        <title>Genome Sequence of Valsa Canker Pathogens Uncovers a Specific Adaption of Colonization on Woody Bark.</title>
        <authorList>
            <person name="Yin Z."/>
            <person name="Liu H."/>
            <person name="Gao X."/>
            <person name="Li Z."/>
            <person name="Song N."/>
            <person name="Ke X."/>
            <person name="Dai Q."/>
            <person name="Wu Y."/>
            <person name="Sun Y."/>
            <person name="Xu J.-R."/>
            <person name="Kang Z.K."/>
            <person name="Wang L."/>
            <person name="Huang L."/>
        </authorList>
    </citation>
    <scope>NUCLEOTIDE SEQUENCE [LARGE SCALE GENOMIC DNA]</scope>
    <source>
        <strain evidence="3">SXYL134</strain>
    </source>
</reference>
<evidence type="ECO:0000313" key="3">
    <source>
        <dbReference type="Proteomes" id="UP000078576"/>
    </source>
</evidence>
<accession>A0A194V247</accession>
<protein>
    <submittedName>
        <fullName evidence="2">Uncharacterized protein</fullName>
    </submittedName>
</protein>
<organism evidence="2 3">
    <name type="scientific">Cytospora mali</name>
    <name type="common">Apple Valsa canker fungus</name>
    <name type="synonym">Valsa mali</name>
    <dbReference type="NCBI Taxonomy" id="578113"/>
    <lineage>
        <taxon>Eukaryota</taxon>
        <taxon>Fungi</taxon>
        <taxon>Dikarya</taxon>
        <taxon>Ascomycota</taxon>
        <taxon>Pezizomycotina</taxon>
        <taxon>Sordariomycetes</taxon>
        <taxon>Sordariomycetidae</taxon>
        <taxon>Diaporthales</taxon>
        <taxon>Cytosporaceae</taxon>
        <taxon>Cytospora</taxon>
    </lineage>
</organism>
<gene>
    <name evidence="2" type="ORF">VP1G_05320</name>
</gene>
<evidence type="ECO:0000256" key="1">
    <source>
        <dbReference type="SAM" id="MobiDB-lite"/>
    </source>
</evidence>
<evidence type="ECO:0000313" key="2">
    <source>
        <dbReference type="EMBL" id="KUI57983.1"/>
    </source>
</evidence>
<dbReference type="EMBL" id="KN714707">
    <property type="protein sequence ID" value="KUI57983.1"/>
    <property type="molecule type" value="Genomic_DNA"/>
</dbReference>
<proteinExistence type="predicted"/>
<dbReference type="Proteomes" id="UP000078576">
    <property type="component" value="Unassembled WGS sequence"/>
</dbReference>
<feature type="compositionally biased region" description="Basic and acidic residues" evidence="1">
    <location>
        <begin position="80"/>
        <end position="94"/>
    </location>
</feature>
<feature type="region of interest" description="Disordered" evidence="1">
    <location>
        <begin position="113"/>
        <end position="133"/>
    </location>
</feature>
<dbReference type="OrthoDB" id="5225747at2759"/>
<feature type="compositionally biased region" description="Acidic residues" evidence="1">
    <location>
        <begin position="115"/>
        <end position="133"/>
    </location>
</feature>
<name>A0A194V247_CYTMA</name>